<evidence type="ECO:0000256" key="1">
    <source>
        <dbReference type="ARBA" id="ARBA00004370"/>
    </source>
</evidence>
<gene>
    <name evidence="7" type="ORF">WPS_24010</name>
</gene>
<feature type="domain" description="TMEM205-like" evidence="6">
    <location>
        <begin position="20"/>
        <end position="122"/>
    </location>
</feature>
<dbReference type="Pfam" id="PF13664">
    <property type="entry name" value="DUF4149"/>
    <property type="match status" value="1"/>
</dbReference>
<reference evidence="7 8" key="1">
    <citation type="journal article" date="2022" name="ISME Commun">
        <title>Vulcanimicrobium alpinus gen. nov. sp. nov., the first cultivated representative of the candidate phylum 'Eremiobacterota', is a metabolically versatile aerobic anoxygenic phototroph.</title>
        <authorList>
            <person name="Yabe S."/>
            <person name="Muto K."/>
            <person name="Abe K."/>
            <person name="Yokota A."/>
            <person name="Staudigel H."/>
            <person name="Tebo B.M."/>
        </authorList>
    </citation>
    <scope>NUCLEOTIDE SEQUENCE [LARGE SCALE GENOMIC DNA]</scope>
    <source>
        <strain evidence="7 8">WC8-2</strain>
    </source>
</reference>
<comment type="subcellular location">
    <subcellularLocation>
        <location evidence="1">Membrane</location>
    </subcellularLocation>
</comment>
<feature type="transmembrane region" description="Helical" evidence="5">
    <location>
        <begin position="135"/>
        <end position="153"/>
    </location>
</feature>
<proteinExistence type="predicted"/>
<feature type="transmembrane region" description="Helical" evidence="5">
    <location>
        <begin position="51"/>
        <end position="76"/>
    </location>
</feature>
<keyword evidence="3 5" id="KW-1133">Transmembrane helix</keyword>
<organism evidence="7 8">
    <name type="scientific">Vulcanimicrobium alpinum</name>
    <dbReference type="NCBI Taxonomy" id="3016050"/>
    <lineage>
        <taxon>Bacteria</taxon>
        <taxon>Bacillati</taxon>
        <taxon>Vulcanimicrobiota</taxon>
        <taxon>Vulcanimicrobiia</taxon>
        <taxon>Vulcanimicrobiales</taxon>
        <taxon>Vulcanimicrobiaceae</taxon>
        <taxon>Vulcanimicrobium</taxon>
    </lineage>
</organism>
<dbReference type="AlphaFoldDB" id="A0AAN2CA07"/>
<name>A0AAN2CA07_UNVUL</name>
<keyword evidence="8" id="KW-1185">Reference proteome</keyword>
<evidence type="ECO:0000313" key="8">
    <source>
        <dbReference type="Proteomes" id="UP001317532"/>
    </source>
</evidence>
<protein>
    <recommendedName>
        <fullName evidence="6">TMEM205-like domain-containing protein</fullName>
    </recommendedName>
</protein>
<dbReference type="KEGG" id="vab:WPS_24010"/>
<evidence type="ECO:0000259" key="6">
    <source>
        <dbReference type="Pfam" id="PF13664"/>
    </source>
</evidence>
<dbReference type="EMBL" id="AP025523">
    <property type="protein sequence ID" value="BDE07125.1"/>
    <property type="molecule type" value="Genomic_DNA"/>
</dbReference>
<evidence type="ECO:0000256" key="3">
    <source>
        <dbReference type="ARBA" id="ARBA00022989"/>
    </source>
</evidence>
<dbReference type="GO" id="GO:0016020">
    <property type="term" value="C:membrane"/>
    <property type="evidence" value="ECO:0007669"/>
    <property type="project" value="UniProtKB-SubCell"/>
</dbReference>
<keyword evidence="4 5" id="KW-0472">Membrane</keyword>
<accession>A0AAN2CA07</accession>
<keyword evidence="2 5" id="KW-0812">Transmembrane</keyword>
<dbReference type="InterPro" id="IPR025423">
    <property type="entry name" value="TMEM205-like"/>
</dbReference>
<evidence type="ECO:0000313" key="7">
    <source>
        <dbReference type="EMBL" id="BDE07125.1"/>
    </source>
</evidence>
<dbReference type="Proteomes" id="UP001317532">
    <property type="component" value="Chromosome"/>
</dbReference>
<evidence type="ECO:0000256" key="5">
    <source>
        <dbReference type="SAM" id="Phobius"/>
    </source>
</evidence>
<evidence type="ECO:0000256" key="4">
    <source>
        <dbReference type="ARBA" id="ARBA00023136"/>
    </source>
</evidence>
<evidence type="ECO:0000256" key="2">
    <source>
        <dbReference type="ARBA" id="ARBA00022692"/>
    </source>
</evidence>
<sequence>MRREASGRIDRVLAAVETVALGTWLGALVGFAFVFAPLAFRIVAPLDVGRFATLTATSLAVLSTWGYVLGGVAVVVTLARAAGAGDRVWDAVRAAAVVLALCLVAFEQRAIVPPMLAATDVRSEAYHALHQRSTAIYGGAVLLVAAALVLAAVRRDT</sequence>
<feature type="transmembrane region" description="Helical" evidence="5">
    <location>
        <begin position="12"/>
        <end position="39"/>
    </location>
</feature>